<dbReference type="PANTHER" id="PTHR43439:SF2">
    <property type="entry name" value="ENZYME, PUTATIVE (JCVI)-RELATED"/>
    <property type="match status" value="1"/>
</dbReference>
<evidence type="ECO:0000313" key="5">
    <source>
        <dbReference type="Proteomes" id="UP001147747"/>
    </source>
</evidence>
<name>A0A9W9VD17_9EURO</name>
<dbReference type="Gene3D" id="3.40.50.12780">
    <property type="entry name" value="N-terminal domain of ligase-like"/>
    <property type="match status" value="1"/>
</dbReference>
<dbReference type="Proteomes" id="UP001147747">
    <property type="component" value="Unassembled WGS sequence"/>
</dbReference>
<organism evidence="4 5">
    <name type="scientific">Penicillium cosmopolitanum</name>
    <dbReference type="NCBI Taxonomy" id="1131564"/>
    <lineage>
        <taxon>Eukaryota</taxon>
        <taxon>Fungi</taxon>
        <taxon>Dikarya</taxon>
        <taxon>Ascomycota</taxon>
        <taxon>Pezizomycotina</taxon>
        <taxon>Eurotiomycetes</taxon>
        <taxon>Eurotiomycetidae</taxon>
        <taxon>Eurotiales</taxon>
        <taxon>Aspergillaceae</taxon>
        <taxon>Penicillium</taxon>
    </lineage>
</organism>
<evidence type="ECO:0000313" key="4">
    <source>
        <dbReference type="EMBL" id="KAJ5376254.1"/>
    </source>
</evidence>
<dbReference type="OrthoDB" id="429813at2759"/>
<evidence type="ECO:0000256" key="2">
    <source>
        <dbReference type="ARBA" id="ARBA00022553"/>
    </source>
</evidence>
<sequence>MDEGQSIPPFRGKEVSEHHNPVCHAQKRSRRFCGLRCCYTSMIAGIGAAVFLDVVVVFLPFHVSEYSGDRAASWLQKAGCDDAIVFPSFLSLIEDSQALLEQLTRLRKIFWIGAPLSWDVARLLIDRTHLATLWGTTESGYLVSFETDPEDWNYLNINAEKDGIKWVEKAPNRFEMQFIKRNEAIDIQPVFLTLPDADIFSSGDLFSQHPNKPDHWKYEGRPDNIIVVKDMLFDPSAIEKNIESHVSVKTAIVLGINYSVVCLILELQETPQISFEEIWNTIGKTCEGMPDHQVIKPSRVILVQAEKPVPRNHKGEVKRLALAELYSAEMNSCYT</sequence>
<keyword evidence="1" id="KW-0596">Phosphopantetheine</keyword>
<dbReference type="PANTHER" id="PTHR43439">
    <property type="entry name" value="PHENYLACETATE-COENZYME A LIGASE"/>
    <property type="match status" value="1"/>
</dbReference>
<dbReference type="Pfam" id="PF23562">
    <property type="entry name" value="AMP-binding_C_3"/>
    <property type="match status" value="1"/>
</dbReference>
<feature type="transmembrane region" description="Helical" evidence="3">
    <location>
        <begin position="37"/>
        <end position="61"/>
    </location>
</feature>
<proteinExistence type="predicted"/>
<dbReference type="EMBL" id="JAPZBU010000012">
    <property type="protein sequence ID" value="KAJ5376254.1"/>
    <property type="molecule type" value="Genomic_DNA"/>
</dbReference>
<keyword evidence="5" id="KW-1185">Reference proteome</keyword>
<evidence type="ECO:0000256" key="3">
    <source>
        <dbReference type="SAM" id="Phobius"/>
    </source>
</evidence>
<reference evidence="4" key="1">
    <citation type="submission" date="2022-12" db="EMBL/GenBank/DDBJ databases">
        <authorList>
            <person name="Petersen C."/>
        </authorList>
    </citation>
    <scope>NUCLEOTIDE SEQUENCE</scope>
    <source>
        <strain evidence="4">IBT 29677</strain>
    </source>
</reference>
<keyword evidence="3" id="KW-1133">Transmembrane helix</keyword>
<keyword evidence="3" id="KW-0472">Membrane</keyword>
<reference evidence="4" key="2">
    <citation type="journal article" date="2023" name="IMA Fungus">
        <title>Comparative genomic study of the Penicillium genus elucidates a diverse pangenome and 15 lateral gene transfer events.</title>
        <authorList>
            <person name="Petersen C."/>
            <person name="Sorensen T."/>
            <person name="Nielsen M.R."/>
            <person name="Sondergaard T.E."/>
            <person name="Sorensen J.L."/>
            <person name="Fitzpatrick D.A."/>
            <person name="Frisvad J.C."/>
            <person name="Nielsen K.L."/>
        </authorList>
    </citation>
    <scope>NUCLEOTIDE SEQUENCE</scope>
    <source>
        <strain evidence="4">IBT 29677</strain>
    </source>
</reference>
<dbReference type="InterPro" id="IPR051414">
    <property type="entry name" value="Adenylate-forming_Reductase"/>
</dbReference>
<keyword evidence="3" id="KW-0812">Transmembrane</keyword>
<gene>
    <name evidence="4" type="ORF">N7509_013140</name>
</gene>
<dbReference type="RefSeq" id="XP_056481284.1">
    <property type="nucleotide sequence ID" value="XM_056637777.1"/>
</dbReference>
<dbReference type="SUPFAM" id="SSF56801">
    <property type="entry name" value="Acetyl-CoA synthetase-like"/>
    <property type="match status" value="1"/>
</dbReference>
<protein>
    <recommendedName>
        <fullName evidence="6">AMP-dependent synthetase/ligase domain-containing protein</fullName>
    </recommendedName>
</protein>
<dbReference type="InterPro" id="IPR042099">
    <property type="entry name" value="ANL_N_sf"/>
</dbReference>
<dbReference type="AlphaFoldDB" id="A0A9W9VD17"/>
<accession>A0A9W9VD17</accession>
<evidence type="ECO:0008006" key="6">
    <source>
        <dbReference type="Google" id="ProtNLM"/>
    </source>
</evidence>
<evidence type="ECO:0000256" key="1">
    <source>
        <dbReference type="ARBA" id="ARBA00022450"/>
    </source>
</evidence>
<comment type="caution">
    <text evidence="4">The sequence shown here is derived from an EMBL/GenBank/DDBJ whole genome shotgun (WGS) entry which is preliminary data.</text>
</comment>
<dbReference type="GeneID" id="81376757"/>
<keyword evidence="2" id="KW-0597">Phosphoprotein</keyword>